<dbReference type="SUPFAM" id="SSF56219">
    <property type="entry name" value="DNase I-like"/>
    <property type="match status" value="1"/>
</dbReference>
<dbReference type="Gene3D" id="3.60.10.10">
    <property type="entry name" value="Endonuclease/exonuclease/phosphatase"/>
    <property type="match status" value="1"/>
</dbReference>
<evidence type="ECO:0000313" key="4">
    <source>
        <dbReference type="Proteomes" id="UP000648187"/>
    </source>
</evidence>
<keyword evidence="4" id="KW-1185">Reference proteome</keyword>
<dbReference type="Proteomes" id="UP000648187">
    <property type="component" value="Unassembled WGS sequence"/>
</dbReference>
<dbReference type="EMBL" id="JACKWZ010000050">
    <property type="protein sequence ID" value="KAF9418811.1"/>
    <property type="molecule type" value="Genomic_DNA"/>
</dbReference>
<reference evidence="3" key="1">
    <citation type="submission" date="2020-08" db="EMBL/GenBank/DDBJ databases">
        <title>Spodoptera exigua strain:BAW_Kor-Di-RS1 Genome sequencing and assembly.</title>
        <authorList>
            <person name="Kim J."/>
            <person name="Nam H.Y."/>
            <person name="Kwon M."/>
            <person name="Choi J.H."/>
            <person name="Cho S.R."/>
            <person name="Kim G.-H."/>
        </authorList>
    </citation>
    <scope>NUCLEOTIDE SEQUENCE</scope>
    <source>
        <strain evidence="3">BAW_Kor-Di-RS1</strain>
        <tissue evidence="3">Whole-body</tissue>
    </source>
</reference>
<evidence type="ECO:0000259" key="2">
    <source>
        <dbReference type="Pfam" id="PF14529"/>
    </source>
</evidence>
<evidence type="ECO:0000256" key="1">
    <source>
        <dbReference type="SAM" id="MobiDB-lite"/>
    </source>
</evidence>
<organism evidence="3 4">
    <name type="scientific">Spodoptera exigua</name>
    <name type="common">Beet armyworm</name>
    <name type="synonym">Noctua fulgens</name>
    <dbReference type="NCBI Taxonomy" id="7107"/>
    <lineage>
        <taxon>Eukaryota</taxon>
        <taxon>Metazoa</taxon>
        <taxon>Ecdysozoa</taxon>
        <taxon>Arthropoda</taxon>
        <taxon>Hexapoda</taxon>
        <taxon>Insecta</taxon>
        <taxon>Pterygota</taxon>
        <taxon>Neoptera</taxon>
        <taxon>Endopterygota</taxon>
        <taxon>Lepidoptera</taxon>
        <taxon>Glossata</taxon>
        <taxon>Ditrysia</taxon>
        <taxon>Noctuoidea</taxon>
        <taxon>Noctuidae</taxon>
        <taxon>Amphipyrinae</taxon>
        <taxon>Spodoptera</taxon>
    </lineage>
</organism>
<dbReference type="GO" id="GO:0003824">
    <property type="term" value="F:catalytic activity"/>
    <property type="evidence" value="ECO:0007669"/>
    <property type="project" value="InterPro"/>
</dbReference>
<dbReference type="AlphaFoldDB" id="A0A835GL23"/>
<comment type="caution">
    <text evidence="3">The sequence shown here is derived from an EMBL/GenBank/DDBJ whole genome shotgun (WGS) entry which is preliminary data.</text>
</comment>
<evidence type="ECO:0000313" key="3">
    <source>
        <dbReference type="EMBL" id="KAF9418811.1"/>
    </source>
</evidence>
<dbReference type="Pfam" id="PF14529">
    <property type="entry name" value="Exo_endo_phos_2"/>
    <property type="match status" value="1"/>
</dbReference>
<feature type="domain" description="Endonuclease/exonuclease/phosphatase" evidence="2">
    <location>
        <begin position="428"/>
        <end position="509"/>
    </location>
</feature>
<dbReference type="InterPro" id="IPR005135">
    <property type="entry name" value="Endo/exonuclease/phosphatase"/>
</dbReference>
<gene>
    <name evidence="3" type="ORF">HW555_004478</name>
</gene>
<sequence>MENLRTVPASVEIMNEIDAAFNNFDDVIQNTEVIEMSDPSGLMEKEMEDEEQYQPEKSQEECAIDEDRRPIKRNRSEDEEGWIEVRGSKGKKYKSETIEIYISSQDKMPKQFALAKLFKEEGIKDIEKIRYINPYKIRVDMKNEDSVEILEKSRKIIENNWRIQRAMEVNFSYGVIRDIDIDLTEDEMLKRIECTEPAQLISVQRLMRRNSDGEGWKPSESVRLCFKGSFRPATISVDGLRIRVEQYIFPVTQCSRCWKLGHTTQRCPSTKIICPKCSGNHINCETTLFKCPNCSGQHMALVRSCPSYLKEKRLREIMAEYNCTYRRALTMYVPVKETNPVDSATTKTEQKDWSNSQAGKLSFSAVVQKPHVEVTTQPPEKDTQYNTAKKPQTKPHKPKQTEKPVEYETWIEVDAMDSQEIAEEDESDLNAHHTNWSYKTDTRGSQIHDALLESNFVILNDATSYTRVKLVNNVLQTSSPDITLATQDIAIRLNWATTNENLGSDHLIIRQWKDITIVPISKPNRNPQAPGSLRPIAMISCVCKTFHNILNKRLD</sequence>
<proteinExistence type="predicted"/>
<protein>
    <recommendedName>
        <fullName evidence="2">Endonuclease/exonuclease/phosphatase domain-containing protein</fullName>
    </recommendedName>
</protein>
<dbReference type="InterPro" id="IPR036691">
    <property type="entry name" value="Endo/exonu/phosph_ase_sf"/>
</dbReference>
<name>A0A835GL23_SPOEX</name>
<feature type="region of interest" description="Disordered" evidence="1">
    <location>
        <begin position="372"/>
        <end position="404"/>
    </location>
</feature>
<accession>A0A835GL23</accession>